<dbReference type="PANTHER" id="PTHR22847:SF637">
    <property type="entry name" value="WD REPEAT DOMAIN 5B"/>
    <property type="match status" value="1"/>
</dbReference>
<dbReference type="GeneID" id="25291522"/>
<dbReference type="OrthoDB" id="1577640at2759"/>
<evidence type="ECO:0000256" key="6">
    <source>
        <dbReference type="ARBA" id="ARBA00043913"/>
    </source>
</evidence>
<evidence type="ECO:0000259" key="9">
    <source>
        <dbReference type="PROSITE" id="PS50837"/>
    </source>
</evidence>
<feature type="repeat" description="WD" evidence="7">
    <location>
        <begin position="1004"/>
        <end position="1045"/>
    </location>
</feature>
<dbReference type="PANTHER" id="PTHR22847">
    <property type="entry name" value="WD40 REPEAT PROTEIN"/>
    <property type="match status" value="1"/>
</dbReference>
<evidence type="ECO:0000256" key="7">
    <source>
        <dbReference type="PROSITE-ProRule" id="PRU00221"/>
    </source>
</evidence>
<dbReference type="Gene3D" id="2.130.10.10">
    <property type="entry name" value="YVTN repeat-like/Quinoprotein amine dehydrogenase"/>
    <property type="match status" value="5"/>
</dbReference>
<comment type="function">
    <text evidence="6">Involved in mitochondrial fission. Acts as an adapter protein required to form mitochondrial fission complexes. Formation of these complexes is required to promote constriction and fission of the mitochondrial compartment at a late step in mitochondrial division.</text>
</comment>
<dbReference type="RefSeq" id="XP_013275930.1">
    <property type="nucleotide sequence ID" value="XM_013420476.1"/>
</dbReference>
<evidence type="ECO:0000313" key="10">
    <source>
        <dbReference type="EMBL" id="KIX08794.1"/>
    </source>
</evidence>
<feature type="repeat" description="WD" evidence="7">
    <location>
        <begin position="836"/>
        <end position="877"/>
    </location>
</feature>
<dbReference type="GO" id="GO:0035097">
    <property type="term" value="C:histone methyltransferase complex"/>
    <property type="evidence" value="ECO:0007669"/>
    <property type="project" value="UniProtKB-ARBA"/>
</dbReference>
<dbReference type="SMART" id="SM00320">
    <property type="entry name" value="WD40"/>
    <property type="match status" value="9"/>
</dbReference>
<dbReference type="PRINTS" id="PR00320">
    <property type="entry name" value="GPROTEINBRPT"/>
</dbReference>
<feature type="repeat" description="WD" evidence="7">
    <location>
        <begin position="962"/>
        <end position="1003"/>
    </location>
</feature>
<dbReference type="InterPro" id="IPR036322">
    <property type="entry name" value="WD40_repeat_dom_sf"/>
</dbReference>
<feature type="repeat" description="WD" evidence="7">
    <location>
        <begin position="1046"/>
        <end position="1087"/>
    </location>
</feature>
<dbReference type="SUPFAM" id="SSF50978">
    <property type="entry name" value="WD40 repeat-like"/>
    <property type="match status" value="1"/>
</dbReference>
<comment type="subcellular location">
    <subcellularLocation>
        <location evidence="1">Mitochondrion outer membrane</location>
        <topology evidence="1">Peripheral membrane protein</topology>
        <orientation evidence="1">Cytoplasmic side</orientation>
    </subcellularLocation>
</comment>
<dbReference type="Pfam" id="PF17111">
    <property type="entry name" value="PigL_N"/>
    <property type="match status" value="1"/>
</dbReference>
<dbReference type="FunFam" id="2.130.10.10:FF:000228">
    <property type="entry name" value="COMPASS-like H3K4 histone methylase component WDR5A"/>
    <property type="match status" value="1"/>
</dbReference>
<feature type="repeat" description="WD" evidence="7">
    <location>
        <begin position="878"/>
        <end position="919"/>
    </location>
</feature>
<dbReference type="InterPro" id="IPR001680">
    <property type="entry name" value="WD40_rpt"/>
</dbReference>
<dbReference type="EMBL" id="KN847476">
    <property type="protein sequence ID" value="KIX08794.1"/>
    <property type="molecule type" value="Genomic_DNA"/>
</dbReference>
<dbReference type="PROSITE" id="PS50837">
    <property type="entry name" value="NACHT"/>
    <property type="match status" value="1"/>
</dbReference>
<dbReference type="PROSITE" id="PS50294">
    <property type="entry name" value="WD_REPEATS_REGION"/>
    <property type="match status" value="9"/>
</dbReference>
<dbReference type="InterPro" id="IPR031348">
    <property type="entry name" value="PigL_N"/>
</dbReference>
<comment type="similarity">
    <text evidence="4">Belongs to the WD repeat MDV1/CAF4 family.</text>
</comment>
<evidence type="ECO:0000256" key="5">
    <source>
        <dbReference type="ARBA" id="ARBA00039789"/>
    </source>
</evidence>
<dbReference type="STRING" id="1442369.A0A0D2IS16"/>
<feature type="repeat" description="WD" evidence="7">
    <location>
        <begin position="1088"/>
        <end position="1129"/>
    </location>
</feature>
<dbReference type="InterPro" id="IPR020472">
    <property type="entry name" value="WD40_PAC1"/>
</dbReference>
<evidence type="ECO:0000256" key="4">
    <source>
        <dbReference type="ARBA" id="ARBA00038415"/>
    </source>
</evidence>
<feature type="domain" description="NACHT" evidence="9">
    <location>
        <begin position="204"/>
        <end position="356"/>
    </location>
</feature>
<dbReference type="GO" id="GO:0005741">
    <property type="term" value="C:mitochondrial outer membrane"/>
    <property type="evidence" value="ECO:0007669"/>
    <property type="project" value="UniProtKB-SubCell"/>
</dbReference>
<dbReference type="SUPFAM" id="SSF52540">
    <property type="entry name" value="P-loop containing nucleoside triphosphate hydrolases"/>
    <property type="match status" value="1"/>
</dbReference>
<dbReference type="PROSITE" id="PS00678">
    <property type="entry name" value="WD_REPEATS_1"/>
    <property type="match status" value="8"/>
</dbReference>
<reference evidence="10 11" key="1">
    <citation type="submission" date="2015-01" db="EMBL/GenBank/DDBJ databases">
        <title>The Genome Sequence of Rhinocladiella mackenzie CBS 650.93.</title>
        <authorList>
            <consortium name="The Broad Institute Genomics Platform"/>
            <person name="Cuomo C."/>
            <person name="de Hoog S."/>
            <person name="Gorbushina A."/>
            <person name="Stielow B."/>
            <person name="Teixiera M."/>
            <person name="Abouelleil A."/>
            <person name="Chapman S.B."/>
            <person name="Priest M."/>
            <person name="Young S.K."/>
            <person name="Wortman J."/>
            <person name="Nusbaum C."/>
            <person name="Birren B."/>
        </authorList>
    </citation>
    <scope>NUCLEOTIDE SEQUENCE [LARGE SCALE GENOMIC DNA]</scope>
    <source>
        <strain evidence="10 11">CBS 650.93</strain>
    </source>
</reference>
<dbReference type="HOGENOM" id="CLU_000288_6_16_1"/>
<proteinExistence type="inferred from homology"/>
<dbReference type="Pfam" id="PF00400">
    <property type="entry name" value="WD40"/>
    <property type="match status" value="5"/>
</dbReference>
<evidence type="ECO:0000313" key="11">
    <source>
        <dbReference type="Proteomes" id="UP000053617"/>
    </source>
</evidence>
<evidence type="ECO:0000256" key="2">
    <source>
        <dbReference type="ARBA" id="ARBA00022574"/>
    </source>
</evidence>
<dbReference type="Pfam" id="PF25173">
    <property type="entry name" value="Beta-prop_WDR3_1st"/>
    <property type="match status" value="1"/>
</dbReference>
<dbReference type="CDD" id="cd00200">
    <property type="entry name" value="WD40"/>
    <property type="match status" value="1"/>
</dbReference>
<evidence type="ECO:0000256" key="1">
    <source>
        <dbReference type="ARBA" id="ARBA00004570"/>
    </source>
</evidence>
<dbReference type="Gene3D" id="3.40.50.300">
    <property type="entry name" value="P-loop containing nucleotide triphosphate hydrolases"/>
    <property type="match status" value="1"/>
</dbReference>
<dbReference type="Proteomes" id="UP000053617">
    <property type="component" value="Unassembled WGS sequence"/>
</dbReference>
<feature type="repeat" description="WD" evidence="7">
    <location>
        <begin position="799"/>
        <end position="828"/>
    </location>
</feature>
<dbReference type="Pfam" id="PF24883">
    <property type="entry name" value="NPHP3_N"/>
    <property type="match status" value="1"/>
</dbReference>
<keyword evidence="2 7" id="KW-0853">WD repeat</keyword>
<gene>
    <name evidence="10" type="ORF">Z518_03451</name>
</gene>
<accession>A0A0D2IS16</accession>
<protein>
    <recommendedName>
        <fullName evidence="5">Mitochondrial division protein 1</fullName>
    </recommendedName>
</protein>
<keyword evidence="11" id="KW-1185">Reference proteome</keyword>
<dbReference type="VEuPathDB" id="FungiDB:Z518_03451"/>
<feature type="repeat" description="WD" evidence="7">
    <location>
        <begin position="920"/>
        <end position="961"/>
    </location>
</feature>
<evidence type="ECO:0000256" key="8">
    <source>
        <dbReference type="SAM" id="Coils"/>
    </source>
</evidence>
<keyword evidence="3" id="KW-0677">Repeat</keyword>
<dbReference type="InterPro" id="IPR027417">
    <property type="entry name" value="P-loop_NTPase"/>
</dbReference>
<feature type="repeat" description="WD" evidence="7">
    <location>
        <begin position="757"/>
        <end position="798"/>
    </location>
</feature>
<dbReference type="InterPro" id="IPR007111">
    <property type="entry name" value="NACHT_NTPase"/>
</dbReference>
<name>A0A0D2IS16_9EURO</name>
<evidence type="ECO:0000256" key="3">
    <source>
        <dbReference type="ARBA" id="ARBA00022737"/>
    </source>
</evidence>
<dbReference type="InterPro" id="IPR056884">
    <property type="entry name" value="NPHP3-like_N"/>
</dbReference>
<dbReference type="AlphaFoldDB" id="A0A0D2IS16"/>
<keyword evidence="8" id="KW-0175">Coiled coil</keyword>
<dbReference type="PROSITE" id="PS50082">
    <property type="entry name" value="WD_REPEATS_2"/>
    <property type="match status" value="9"/>
</dbReference>
<sequence length="1237" mass="136643">MEAVGSAASIIAVIELTGIVAKLCGCYILDVKDARHDIERLQKKVETLSDIVKQLAKISDQKTDGSVSLPAHVTESIGQCLKDLQKLENRLQPKTRHKAMSKVGWRALKWPLSKTDVNEQVQRLEGYVTIFNTALQLVHIAISQGLDSKLDRNRDEQLLMTISHVGEAAFNSYENQRHRQCLPNTRVELLREIMDWTTSSSSQYIFWLKGRAGTGKSTIALTIAQSLDQQEAKLASFFFKRGSGDLARSRKVVSTIAFQLAFKSSLLGGFICDALRNDPNLGKSASLSEQYHKLLLQPLQRVPQSVAGSPPFVVVLDALDECDDMDDIRLLLRLLGNTQSLSGLGLRLLVTSRPEAPIRLGFRDMKHIAYHELALHDVPRALADRDINIFVAHELAQIKADRGLPDSWPGDDRIRTITTLADGLFIYAATVCRFVNGPRQVNASVRLEQICQRRGVKHKSTDALDEMYLMVLKTSMSDDFSADEETEVAARLRHVVGSVVLLFDNLSAPELERLLFPSTFSGGDVVRDTLDSLHAILDVPKDPQKPVQMQHLSFRDFLVDHSRCDDIRFHVNQQQGHRSLLTHCMSLMAESLAQNICHLPSPSTLVSAVSEAVLHQYLPPGLIYACRYWIDHIKQGQASLDDDGPVHAFLQQCGPFWLEVMSLIRKFPQAMGAMRQLEEFISVKKSPKLYSLVSDMVRFMYSFSHILTQAPLQLYSSGVFFSPTDSSFRRMLASLINIDLVVATQLRRQWSECIQTLEGHSREVISVVFSLDGTRLASGSDDSTVRVWDVQTGECRHTLEGHSDGVSSVIFSPDGARLASGSRDSTVRRGERQHTLEGHSSWVSSVVFSPDGARLASGSRDSTVRVWDVQRGECQHTLEGHSSWVNSVAFSPDGTRLASGSNDSTVRVWDVQTGECQHTLEGHSSWVYGVIFSPDGTRLASGSSDSTVRVWDVQRGERQHTLEGHSSWVSSVVFSPDGARLASGSRDSTVRVWDVQRGECQHTLEGHSGVVSSMVFSPDGTRLASGSYDSTVRVWDVQRGECQHTLEGHSSVVSSVVFSPDGTRLASGSNDSTVRVWDVQTGKCQHTLEGHSSWVSSVVFSPDGTRLASGSNDRTVRVWDVVSGIELLRHVAGAYDSKIEFNHDSTKISVNGEAISTPLPGPSCVKLAGLSGRSPKLPTTMLGIDGDWVTWSSEKILWFPPEYRPRSRTSRGNFLVIGSGSGRVTFLSRGSSSSPLH</sequence>
<dbReference type="InterPro" id="IPR019775">
    <property type="entry name" value="WD40_repeat_CS"/>
</dbReference>
<organism evidence="10 11">
    <name type="scientific">Rhinocladiella mackenziei CBS 650.93</name>
    <dbReference type="NCBI Taxonomy" id="1442369"/>
    <lineage>
        <taxon>Eukaryota</taxon>
        <taxon>Fungi</taxon>
        <taxon>Dikarya</taxon>
        <taxon>Ascomycota</taxon>
        <taxon>Pezizomycotina</taxon>
        <taxon>Eurotiomycetes</taxon>
        <taxon>Chaetothyriomycetidae</taxon>
        <taxon>Chaetothyriales</taxon>
        <taxon>Herpotrichiellaceae</taxon>
        <taxon>Rhinocladiella</taxon>
    </lineage>
</organism>
<feature type="coiled-coil region" evidence="8">
    <location>
        <begin position="31"/>
        <end position="58"/>
    </location>
</feature>
<dbReference type="InterPro" id="IPR015943">
    <property type="entry name" value="WD40/YVTN_repeat-like_dom_sf"/>
</dbReference>